<evidence type="ECO:0000259" key="1">
    <source>
        <dbReference type="Pfam" id="PF13453"/>
    </source>
</evidence>
<dbReference type="AlphaFoldDB" id="A0A1G2RNR7"/>
<dbReference type="Proteomes" id="UP000176917">
    <property type="component" value="Unassembled WGS sequence"/>
</dbReference>
<evidence type="ECO:0000313" key="2">
    <source>
        <dbReference type="EMBL" id="OHA73671.1"/>
    </source>
</evidence>
<accession>A0A1G2RNR7</accession>
<dbReference type="STRING" id="1802461.A3B24_01985"/>
<name>A0A1G2RNR7_9BACT</name>
<gene>
    <name evidence="2" type="ORF">A3B24_01985</name>
</gene>
<feature type="domain" description="Transcription factor zinc-finger" evidence="1">
    <location>
        <begin position="70"/>
        <end position="111"/>
    </location>
</feature>
<evidence type="ECO:0000313" key="3">
    <source>
        <dbReference type="Proteomes" id="UP000176917"/>
    </source>
</evidence>
<comment type="caution">
    <text evidence="2">The sequence shown here is derived from an EMBL/GenBank/DDBJ whole genome shotgun (WGS) entry which is preliminary data.</text>
</comment>
<proteinExistence type="predicted"/>
<feature type="domain" description="Transcription factor zinc-finger" evidence="1">
    <location>
        <begin position="2"/>
        <end position="42"/>
    </location>
</feature>
<dbReference type="EMBL" id="MHUG01000009">
    <property type="protein sequence ID" value="OHA73671.1"/>
    <property type="molecule type" value="Genomic_DNA"/>
</dbReference>
<dbReference type="InterPro" id="IPR027392">
    <property type="entry name" value="TF_Znf"/>
</dbReference>
<organism evidence="2 3">
    <name type="scientific">Candidatus Wildermuthbacteria bacterium RIFCSPLOWO2_01_FULL_48_16</name>
    <dbReference type="NCBI Taxonomy" id="1802461"/>
    <lineage>
        <taxon>Bacteria</taxon>
        <taxon>Candidatus Wildermuthiibacteriota</taxon>
    </lineage>
</organism>
<sequence length="177" mass="20740">MKCPVCQTKRLEKAILAGTEIDYCPQCYGLWFEEDELQQAKDEKDRSLRWLDIDLWQDEKNFRIAKGKKMCPQDRIPLYEVQYGDSVVEVDLCSICHGTWLDRGEFKDIIAYLQEKAQHEVLYHYLRTVANEGWEIFSGPEMLKEEVLDFLAVLKVLQYKLGAQHPLLTKLILSLPK</sequence>
<protein>
    <recommendedName>
        <fullName evidence="1">Transcription factor zinc-finger domain-containing protein</fullName>
    </recommendedName>
</protein>
<reference evidence="2 3" key="1">
    <citation type="journal article" date="2016" name="Nat. Commun.">
        <title>Thousands of microbial genomes shed light on interconnected biogeochemical processes in an aquifer system.</title>
        <authorList>
            <person name="Anantharaman K."/>
            <person name="Brown C.T."/>
            <person name="Hug L.A."/>
            <person name="Sharon I."/>
            <person name="Castelle C.J."/>
            <person name="Probst A.J."/>
            <person name="Thomas B.C."/>
            <person name="Singh A."/>
            <person name="Wilkins M.J."/>
            <person name="Karaoz U."/>
            <person name="Brodie E.L."/>
            <person name="Williams K.H."/>
            <person name="Hubbard S.S."/>
            <person name="Banfield J.F."/>
        </authorList>
    </citation>
    <scope>NUCLEOTIDE SEQUENCE [LARGE SCALE GENOMIC DNA]</scope>
</reference>
<dbReference type="Pfam" id="PF13453">
    <property type="entry name" value="Zn_ribbon_TFIIB"/>
    <property type="match status" value="2"/>
</dbReference>